<dbReference type="AlphaFoldDB" id="A0A392TNE0"/>
<dbReference type="EMBL" id="LXQA010622985">
    <property type="protein sequence ID" value="MCI62663.1"/>
    <property type="molecule type" value="Genomic_DNA"/>
</dbReference>
<keyword evidence="2" id="KW-1185">Reference proteome</keyword>
<name>A0A392TNE0_9FABA</name>
<reference evidence="1 2" key="1">
    <citation type="journal article" date="2018" name="Front. Plant Sci.">
        <title>Red Clover (Trifolium pratense) and Zigzag Clover (T. medium) - A Picture of Genomic Similarities and Differences.</title>
        <authorList>
            <person name="Dluhosova J."/>
            <person name="Istvanek J."/>
            <person name="Nedelnik J."/>
            <person name="Repkova J."/>
        </authorList>
    </citation>
    <scope>NUCLEOTIDE SEQUENCE [LARGE SCALE GENOMIC DNA]</scope>
    <source>
        <strain evidence="2">cv. 10/8</strain>
        <tissue evidence="1">Leaf</tissue>
    </source>
</reference>
<evidence type="ECO:0000313" key="1">
    <source>
        <dbReference type="EMBL" id="MCI62663.1"/>
    </source>
</evidence>
<dbReference type="Proteomes" id="UP000265520">
    <property type="component" value="Unassembled WGS sequence"/>
</dbReference>
<evidence type="ECO:0000313" key="2">
    <source>
        <dbReference type="Proteomes" id="UP000265520"/>
    </source>
</evidence>
<proteinExistence type="predicted"/>
<comment type="caution">
    <text evidence="1">The sequence shown here is derived from an EMBL/GenBank/DDBJ whole genome shotgun (WGS) entry which is preliminary data.</text>
</comment>
<sequence>CYKPSSLTRTQNIVRVAGCDVDDDADDVLPQTLIIVQPCNVYPAFSSIVHHE</sequence>
<organism evidence="1 2">
    <name type="scientific">Trifolium medium</name>
    <dbReference type="NCBI Taxonomy" id="97028"/>
    <lineage>
        <taxon>Eukaryota</taxon>
        <taxon>Viridiplantae</taxon>
        <taxon>Streptophyta</taxon>
        <taxon>Embryophyta</taxon>
        <taxon>Tracheophyta</taxon>
        <taxon>Spermatophyta</taxon>
        <taxon>Magnoliopsida</taxon>
        <taxon>eudicotyledons</taxon>
        <taxon>Gunneridae</taxon>
        <taxon>Pentapetalae</taxon>
        <taxon>rosids</taxon>
        <taxon>fabids</taxon>
        <taxon>Fabales</taxon>
        <taxon>Fabaceae</taxon>
        <taxon>Papilionoideae</taxon>
        <taxon>50 kb inversion clade</taxon>
        <taxon>NPAAA clade</taxon>
        <taxon>Hologalegina</taxon>
        <taxon>IRL clade</taxon>
        <taxon>Trifolieae</taxon>
        <taxon>Trifolium</taxon>
    </lineage>
</organism>
<feature type="non-terminal residue" evidence="1">
    <location>
        <position position="1"/>
    </location>
</feature>
<protein>
    <submittedName>
        <fullName evidence="1">Uncharacterized protein</fullName>
    </submittedName>
</protein>
<accession>A0A392TNE0</accession>